<evidence type="ECO:0000313" key="1">
    <source>
        <dbReference type="EMBL" id="SUJ06151.1"/>
    </source>
</evidence>
<accession>A0A380BT75</accession>
<dbReference type="Proteomes" id="UP000255061">
    <property type="component" value="Unassembled WGS sequence"/>
</dbReference>
<name>A0A380BT75_9GAMM</name>
<gene>
    <name evidence="1" type="ORF">NCTC10736_03844</name>
</gene>
<dbReference type="AlphaFoldDB" id="A0A380BT75"/>
<evidence type="ECO:0000313" key="2">
    <source>
        <dbReference type="Proteomes" id="UP000255061"/>
    </source>
</evidence>
<proteinExistence type="predicted"/>
<protein>
    <submittedName>
        <fullName evidence="1">Uncharacterized protein</fullName>
    </submittedName>
</protein>
<dbReference type="EMBL" id="UGYV01000003">
    <property type="protein sequence ID" value="SUJ06151.1"/>
    <property type="molecule type" value="Genomic_DNA"/>
</dbReference>
<organism evidence="1 2">
    <name type="scientific">Shewanella morhuae</name>
    <dbReference type="NCBI Taxonomy" id="365591"/>
    <lineage>
        <taxon>Bacteria</taxon>
        <taxon>Pseudomonadati</taxon>
        <taxon>Pseudomonadota</taxon>
        <taxon>Gammaproteobacteria</taxon>
        <taxon>Alteromonadales</taxon>
        <taxon>Shewanellaceae</taxon>
        <taxon>Shewanella</taxon>
    </lineage>
</organism>
<reference evidence="1 2" key="1">
    <citation type="submission" date="2018-06" db="EMBL/GenBank/DDBJ databases">
        <authorList>
            <consortium name="Pathogen Informatics"/>
            <person name="Doyle S."/>
        </authorList>
    </citation>
    <scope>NUCLEOTIDE SEQUENCE [LARGE SCALE GENOMIC DNA]</scope>
    <source>
        <strain evidence="1 2">NCTC10736</strain>
    </source>
</reference>
<sequence>MTTLLSVTIRLRPYKTHLGCMVKPLESLVHVSSTPHNAYTPCLSTS</sequence>